<feature type="domain" description="4Fe-4S ferredoxin-type" evidence="15">
    <location>
        <begin position="181"/>
        <end position="210"/>
    </location>
</feature>
<dbReference type="Pfam" id="PF12838">
    <property type="entry name" value="Fer4_7"/>
    <property type="match status" value="1"/>
</dbReference>
<dbReference type="FunFam" id="3.10.20.740:FF:000004">
    <property type="entry name" value="NADH-quinone oxidoreductase"/>
    <property type="match status" value="1"/>
</dbReference>
<dbReference type="eggNOG" id="COG3383">
    <property type="taxonomic scope" value="Bacteria"/>
</dbReference>
<dbReference type="PROSITE" id="PS51839">
    <property type="entry name" value="4FE4S_HC3"/>
    <property type="match status" value="1"/>
</dbReference>
<feature type="domain" description="2Fe-2S ferredoxin-type" evidence="14">
    <location>
        <begin position="1"/>
        <end position="79"/>
    </location>
</feature>
<dbReference type="GO" id="GO:0051537">
    <property type="term" value="F:2 iron, 2 sulfur cluster binding"/>
    <property type="evidence" value="ECO:0007669"/>
    <property type="project" value="UniProtKB-KW"/>
</dbReference>
<dbReference type="GO" id="GO:0042773">
    <property type="term" value="P:ATP synthesis coupled electron transport"/>
    <property type="evidence" value="ECO:0007669"/>
    <property type="project" value="InterPro"/>
</dbReference>
<keyword evidence="9" id="KW-0408">Iron</keyword>
<dbReference type="SMART" id="SM00902">
    <property type="entry name" value="Fe_hyd_SSU"/>
    <property type="match status" value="1"/>
</dbReference>
<keyword evidence="4" id="KW-0004">4Fe-4S</keyword>
<keyword evidence="18" id="KW-1185">Reference proteome</keyword>
<dbReference type="InterPro" id="IPR036010">
    <property type="entry name" value="2Fe-2S_ferredoxin-like_sf"/>
</dbReference>
<dbReference type="SUPFAM" id="SSF54862">
    <property type="entry name" value="4Fe-4S ferredoxins"/>
    <property type="match status" value="1"/>
</dbReference>
<dbReference type="GO" id="GO:0016020">
    <property type="term" value="C:membrane"/>
    <property type="evidence" value="ECO:0007669"/>
    <property type="project" value="UniProtKB-SubCell"/>
</dbReference>
<dbReference type="InterPro" id="IPR009016">
    <property type="entry name" value="Fe_hydrogenase"/>
</dbReference>
<evidence type="ECO:0000256" key="12">
    <source>
        <dbReference type="ARBA" id="ARBA00023136"/>
    </source>
</evidence>
<evidence type="ECO:0000313" key="17">
    <source>
        <dbReference type="EMBL" id="EGO65215.1"/>
    </source>
</evidence>
<name>F7NFG0_9FIRM</name>
<protein>
    <submittedName>
        <fullName evidence="17">Hydrogenase, Fe-only</fullName>
    </submittedName>
</protein>
<keyword evidence="12" id="KW-0472">Membrane</keyword>
<dbReference type="GO" id="GO:0051539">
    <property type="term" value="F:4 iron, 4 sulfur cluster binding"/>
    <property type="evidence" value="ECO:0007669"/>
    <property type="project" value="UniProtKB-KW"/>
</dbReference>
<dbReference type="Pfam" id="PF02906">
    <property type="entry name" value="Fe_hyd_lg_C"/>
    <property type="match status" value="1"/>
</dbReference>
<keyword evidence="11" id="KW-0520">NAD</keyword>
<dbReference type="Gene3D" id="4.10.260.20">
    <property type="entry name" value="Iron hydrogenase, small subunit"/>
    <property type="match status" value="1"/>
</dbReference>
<dbReference type="PROSITE" id="PS51085">
    <property type="entry name" value="2FE2S_FER_2"/>
    <property type="match status" value="1"/>
</dbReference>
<dbReference type="EMBL" id="AFGF01000025">
    <property type="protein sequence ID" value="EGO65215.1"/>
    <property type="molecule type" value="Genomic_DNA"/>
</dbReference>
<evidence type="ECO:0000259" key="14">
    <source>
        <dbReference type="PROSITE" id="PS51085"/>
    </source>
</evidence>
<evidence type="ECO:0000256" key="1">
    <source>
        <dbReference type="ARBA" id="ARBA00001966"/>
    </source>
</evidence>
<dbReference type="GO" id="GO:0005506">
    <property type="term" value="F:iron ion binding"/>
    <property type="evidence" value="ECO:0007669"/>
    <property type="project" value="InterPro"/>
</dbReference>
<dbReference type="InterPro" id="IPR003149">
    <property type="entry name" value="Fe_hydrogenase_ssu"/>
</dbReference>
<dbReference type="SUPFAM" id="SSF53920">
    <property type="entry name" value="Fe-only hydrogenase"/>
    <property type="match status" value="1"/>
</dbReference>
<proteinExistence type="inferred from homology"/>
<dbReference type="STRING" id="1009370.ALO_03936"/>
<dbReference type="PROSITE" id="PS00198">
    <property type="entry name" value="4FE4S_FER_1"/>
    <property type="match status" value="1"/>
</dbReference>
<keyword evidence="6" id="KW-0479">Metal-binding</keyword>
<dbReference type="InterPro" id="IPR013352">
    <property type="entry name" value="Fe_hydrogenase_subset"/>
</dbReference>
<dbReference type="RefSeq" id="WP_004093086.1">
    <property type="nucleotide sequence ID" value="NZ_AFGF01000025.1"/>
</dbReference>
<evidence type="ECO:0000256" key="4">
    <source>
        <dbReference type="ARBA" id="ARBA00022485"/>
    </source>
</evidence>
<dbReference type="OrthoDB" id="9805142at2"/>
<dbReference type="SUPFAM" id="SSF54292">
    <property type="entry name" value="2Fe-2S ferredoxin-like"/>
    <property type="match status" value="1"/>
</dbReference>
<dbReference type="InterPro" id="IPR017900">
    <property type="entry name" value="4Fe4S_Fe_S_CS"/>
</dbReference>
<gene>
    <name evidence="17" type="ORF">ALO_03936</name>
</gene>
<dbReference type="InterPro" id="IPR036991">
    <property type="entry name" value="Fe_hydrogenase_ssu_sf"/>
</dbReference>
<evidence type="ECO:0000256" key="7">
    <source>
        <dbReference type="ARBA" id="ARBA00022737"/>
    </source>
</evidence>
<evidence type="ECO:0000256" key="6">
    <source>
        <dbReference type="ARBA" id="ARBA00022723"/>
    </source>
</evidence>
<comment type="cofactor">
    <cofactor evidence="1">
        <name>[4Fe-4S] cluster</name>
        <dbReference type="ChEBI" id="CHEBI:49883"/>
    </cofactor>
</comment>
<dbReference type="PROSITE" id="PS00641">
    <property type="entry name" value="COMPLEX1_75K_1"/>
    <property type="match status" value="1"/>
</dbReference>
<dbReference type="PANTHER" id="PTHR11615">
    <property type="entry name" value="NITRATE, FORMATE, IRON DEHYDROGENASE"/>
    <property type="match status" value="1"/>
</dbReference>
<dbReference type="Gene3D" id="3.30.70.20">
    <property type="match status" value="1"/>
</dbReference>
<dbReference type="InterPro" id="IPR017896">
    <property type="entry name" value="4Fe4S_Fe-S-bd"/>
</dbReference>
<comment type="cofactor">
    <cofactor evidence="13">
        <name>[2Fe-2S] cluster</name>
        <dbReference type="ChEBI" id="CHEBI:190135"/>
    </cofactor>
</comment>
<dbReference type="Gene3D" id="3.40.950.10">
    <property type="entry name" value="Fe-only Hydrogenase (Larger Subunit), Chain L, domain 3"/>
    <property type="match status" value="1"/>
</dbReference>
<evidence type="ECO:0000256" key="5">
    <source>
        <dbReference type="ARBA" id="ARBA00022714"/>
    </source>
</evidence>
<accession>F7NFG0</accession>
<sequence>MSTEFMIIDNLPVEIAGEKNILDLIRKAGIELPTFCYYSELSVYGACRMCVVEDNRGEIHAACSTPPQAGMEVRTNTPRLRKYRKMILELLLSSHCRDCTTCEKNGRCKLQELAQRFGIKQVRFGNTFGEAELDTSSLCIVRDKSKCILCGDCVRMCDEVQNIGAIDFAFRGSKMCVSTAFDAPIATTNCVGCGQCAAVCPTGAIVVRNDTVKLWQDISDKDTKVVVQIAPAVRVGIGQELGLADGENVMGRIVAALKRIGFDEVFDTSTGADLTVLEEAGEFTARLQKEEKLPLFTSCCPAWVRYAELHYPQLMYKISTCRSPMQMFASVMKEHYGHSHRKVVVVAIMPCTAKKYEAARDEFKKDGVPYVDYVITTQELIQMIREAGIVFSEIEPEAVDMPFGAASGAGVIFGVTGGVTEAVIRRIADDKSVSALRAIAFTGVRGLQGVKEASIVLDGREVRIAVVSGLKNADSLIHKIRSGEKKYDFIEVMACPGGCICGAGQPVAGREGRNKRSVGLYEADRMSSIKRSEENPIIMALYDGLLKGNIHRLLHVDYVRKA</sequence>
<dbReference type="eggNOG" id="COG4624">
    <property type="taxonomic scope" value="Bacteria"/>
</dbReference>
<comment type="caution">
    <text evidence="17">The sequence shown here is derived from an EMBL/GenBank/DDBJ whole genome shotgun (WGS) entry which is preliminary data.</text>
</comment>
<dbReference type="Gene3D" id="3.10.20.740">
    <property type="match status" value="1"/>
</dbReference>
<evidence type="ECO:0000313" key="18">
    <source>
        <dbReference type="Proteomes" id="UP000003240"/>
    </source>
</evidence>
<keyword evidence="8" id="KW-1278">Translocase</keyword>
<feature type="domain" description="4Fe-4S ferredoxin-type" evidence="15">
    <location>
        <begin position="138"/>
        <end position="168"/>
    </location>
</feature>
<dbReference type="GO" id="GO:0008901">
    <property type="term" value="F:ferredoxin hydrogenase activity"/>
    <property type="evidence" value="ECO:0007669"/>
    <property type="project" value="InterPro"/>
</dbReference>
<dbReference type="InterPro" id="IPR019574">
    <property type="entry name" value="NADH_UbQ_OxRdtase_Gsu_4Fe4S-bd"/>
</dbReference>
<feature type="domain" description="4Fe-4S His(Cys)3-ligated-type" evidence="16">
    <location>
        <begin position="79"/>
        <end position="118"/>
    </location>
</feature>
<keyword evidence="5" id="KW-0001">2Fe-2S</keyword>
<evidence type="ECO:0000256" key="9">
    <source>
        <dbReference type="ARBA" id="ARBA00023004"/>
    </source>
</evidence>
<dbReference type="Gene3D" id="3.40.50.1780">
    <property type="match status" value="1"/>
</dbReference>
<dbReference type="InterPro" id="IPR001041">
    <property type="entry name" value="2Fe-2S_ferredoxin-type"/>
</dbReference>
<dbReference type="CDD" id="cd00207">
    <property type="entry name" value="fer2"/>
    <property type="match status" value="1"/>
</dbReference>
<dbReference type="Proteomes" id="UP000003240">
    <property type="component" value="Unassembled WGS sequence"/>
</dbReference>
<dbReference type="Pfam" id="PF10588">
    <property type="entry name" value="NADH-G_4Fe-4S_3"/>
    <property type="match status" value="1"/>
</dbReference>
<keyword evidence="7" id="KW-0677">Repeat</keyword>
<evidence type="ECO:0000259" key="16">
    <source>
        <dbReference type="PROSITE" id="PS51839"/>
    </source>
</evidence>
<dbReference type="PROSITE" id="PS51379">
    <property type="entry name" value="4FE4S_FER_2"/>
    <property type="match status" value="2"/>
</dbReference>
<keyword evidence="10" id="KW-0411">Iron-sulfur</keyword>
<evidence type="ECO:0000256" key="10">
    <source>
        <dbReference type="ARBA" id="ARBA00023014"/>
    </source>
</evidence>
<dbReference type="InterPro" id="IPR050340">
    <property type="entry name" value="Cytosolic_Fe-S_CAF"/>
</dbReference>
<dbReference type="InterPro" id="IPR004108">
    <property type="entry name" value="Fe_hydrogenase_lsu_C"/>
</dbReference>
<reference evidence="17 18" key="1">
    <citation type="journal article" date="2011" name="EMBO J.">
        <title>Structural diversity of bacterial flagellar motors.</title>
        <authorList>
            <person name="Chen S."/>
            <person name="Beeby M."/>
            <person name="Murphy G.E."/>
            <person name="Leadbetter J.R."/>
            <person name="Hendrixson D.R."/>
            <person name="Briegel A."/>
            <person name="Li Z."/>
            <person name="Shi J."/>
            <person name="Tocheva E.I."/>
            <person name="Muller A."/>
            <person name="Dobro M.J."/>
            <person name="Jensen G.J."/>
        </authorList>
    </citation>
    <scope>NUCLEOTIDE SEQUENCE [LARGE SCALE GENOMIC DNA]</scope>
    <source>
        <strain evidence="17 18">DSM 6540</strain>
    </source>
</reference>
<dbReference type="Pfam" id="PF02256">
    <property type="entry name" value="Fe_hyd_SSU"/>
    <property type="match status" value="1"/>
</dbReference>
<evidence type="ECO:0000259" key="15">
    <source>
        <dbReference type="PROSITE" id="PS51379"/>
    </source>
</evidence>
<evidence type="ECO:0000256" key="8">
    <source>
        <dbReference type="ARBA" id="ARBA00022967"/>
    </source>
</evidence>
<comment type="subcellular location">
    <subcellularLocation>
        <location evidence="2">Membrane</location>
    </subcellularLocation>
</comment>
<evidence type="ECO:0000256" key="3">
    <source>
        <dbReference type="ARBA" id="ARBA00005404"/>
    </source>
</evidence>
<evidence type="ECO:0000256" key="11">
    <source>
        <dbReference type="ARBA" id="ARBA00023027"/>
    </source>
</evidence>
<dbReference type="NCBIfam" id="TIGR02512">
    <property type="entry name" value="FeFe_hydrog_A"/>
    <property type="match status" value="1"/>
</dbReference>
<evidence type="ECO:0000256" key="13">
    <source>
        <dbReference type="ARBA" id="ARBA00034078"/>
    </source>
</evidence>
<dbReference type="SMART" id="SM00929">
    <property type="entry name" value="NADH-G_4Fe-4S_3"/>
    <property type="match status" value="1"/>
</dbReference>
<dbReference type="InterPro" id="IPR000283">
    <property type="entry name" value="NADH_UbQ_OxRdtase_75kDa_su_CS"/>
</dbReference>
<comment type="similarity">
    <text evidence="3">Belongs to the complex I 75 kDa subunit family.</text>
</comment>
<dbReference type="AlphaFoldDB" id="F7NFG0"/>
<evidence type="ECO:0000256" key="2">
    <source>
        <dbReference type="ARBA" id="ARBA00004370"/>
    </source>
</evidence>
<organism evidence="17 18">
    <name type="scientific">Acetonema longum DSM 6540</name>
    <dbReference type="NCBI Taxonomy" id="1009370"/>
    <lineage>
        <taxon>Bacteria</taxon>
        <taxon>Bacillati</taxon>
        <taxon>Bacillota</taxon>
        <taxon>Negativicutes</taxon>
        <taxon>Acetonemataceae</taxon>
        <taxon>Acetonema</taxon>
    </lineage>
</organism>
<dbReference type="FunFam" id="3.30.70.20:FF:000035">
    <property type="entry name" value="Iron hydrogenase 1"/>
    <property type="match status" value="1"/>
</dbReference>
<dbReference type="Pfam" id="PF13510">
    <property type="entry name" value="Fer2_4"/>
    <property type="match status" value="1"/>
</dbReference>
<dbReference type="GO" id="GO:0008137">
    <property type="term" value="F:NADH dehydrogenase (ubiquinone) activity"/>
    <property type="evidence" value="ECO:0007669"/>
    <property type="project" value="InterPro"/>
</dbReference>